<dbReference type="EMBL" id="FOCT01000006">
    <property type="protein sequence ID" value="SEN70867.1"/>
    <property type="molecule type" value="Genomic_DNA"/>
</dbReference>
<evidence type="ECO:0000313" key="1">
    <source>
        <dbReference type="EMBL" id="SEN70867.1"/>
    </source>
</evidence>
<protein>
    <submittedName>
        <fullName evidence="1">Uncharacterized protein</fullName>
    </submittedName>
</protein>
<dbReference type="RefSeq" id="WP_074746303.1">
    <property type="nucleotide sequence ID" value="NZ_FOCT01000006.1"/>
</dbReference>
<sequence length="115" mass="13136">MNPLVDRFLKSTQSRVEIVPGKFIIFRRPLDGDFAEMAARGKAGPLDMIYEFTVGWDGFVDLDIFPGGDAEPLPFDKELFCWWIKDHSEHWNKITKAIDDELGAHEKRVGAAKKK</sequence>
<accession>A0A1H8IS90</accession>
<reference evidence="1 2" key="1">
    <citation type="submission" date="2016-10" db="EMBL/GenBank/DDBJ databases">
        <authorList>
            <person name="de Groot N.N."/>
        </authorList>
    </citation>
    <scope>NUCLEOTIDE SEQUENCE [LARGE SCALE GENOMIC DNA]</scope>
    <source>
        <strain evidence="1 2">Nl18</strain>
    </source>
</reference>
<gene>
    <name evidence="1" type="ORF">SAMN05216404_106151</name>
</gene>
<dbReference type="Proteomes" id="UP000183898">
    <property type="component" value="Unassembled WGS sequence"/>
</dbReference>
<evidence type="ECO:0000313" key="2">
    <source>
        <dbReference type="Proteomes" id="UP000183898"/>
    </source>
</evidence>
<proteinExistence type="predicted"/>
<dbReference type="AlphaFoldDB" id="A0A1H8IS90"/>
<organism evidence="1 2">
    <name type="scientific">Nitrosospira multiformis</name>
    <dbReference type="NCBI Taxonomy" id="1231"/>
    <lineage>
        <taxon>Bacteria</taxon>
        <taxon>Pseudomonadati</taxon>
        <taxon>Pseudomonadota</taxon>
        <taxon>Betaproteobacteria</taxon>
        <taxon>Nitrosomonadales</taxon>
        <taxon>Nitrosomonadaceae</taxon>
        <taxon>Nitrosospira</taxon>
    </lineage>
</organism>
<name>A0A1H8IS90_9PROT</name>